<accession>A0A1H5X6B8</accession>
<dbReference type="NCBIfam" id="NF010466">
    <property type="entry name" value="PRK13891.1"/>
    <property type="match status" value="1"/>
</dbReference>
<dbReference type="AlphaFoldDB" id="A0A1H5X6B8"/>
<reference evidence="9 10" key="1">
    <citation type="submission" date="2016-10" db="EMBL/GenBank/DDBJ databases">
        <authorList>
            <person name="de Groot N.N."/>
        </authorList>
    </citation>
    <scope>NUCLEOTIDE SEQUENCE [LARGE SCALE GENOMIC DNA]</scope>
    <source>
        <strain evidence="9 10">Nm13</strain>
    </source>
</reference>
<dbReference type="InterPro" id="IPR043964">
    <property type="entry name" value="P-loop_TraG"/>
</dbReference>
<name>A0A1H5X6B8_9PROT</name>
<feature type="transmembrane region" description="Helical" evidence="6">
    <location>
        <begin position="6"/>
        <end position="27"/>
    </location>
</feature>
<dbReference type="Pfam" id="PF19044">
    <property type="entry name" value="P-loop_TraG"/>
    <property type="match status" value="1"/>
</dbReference>
<evidence type="ECO:0000256" key="3">
    <source>
        <dbReference type="ARBA" id="ARBA00022840"/>
    </source>
</evidence>
<dbReference type="PANTHER" id="PTHR30121:SF12">
    <property type="entry name" value="TYPE IV SECRETION SYSTEM PROTEIN CAGE"/>
    <property type="match status" value="1"/>
</dbReference>
<evidence type="ECO:0000256" key="2">
    <source>
        <dbReference type="ARBA" id="ARBA00022741"/>
    </source>
</evidence>
<dbReference type="InterPro" id="IPR051162">
    <property type="entry name" value="T4SS_component"/>
</dbReference>
<protein>
    <recommendedName>
        <fullName evidence="5">Type IV secretion system protein virB4</fullName>
    </recommendedName>
</protein>
<dbReference type="NCBIfam" id="NF010404">
    <property type="entry name" value="PRK13830.1"/>
    <property type="match status" value="1"/>
</dbReference>
<dbReference type="InterPro" id="IPR004346">
    <property type="entry name" value="CagE_TrbE_VirB"/>
</dbReference>
<feature type="domain" description="TraG P-loop" evidence="8">
    <location>
        <begin position="618"/>
        <end position="774"/>
    </location>
</feature>
<gene>
    <name evidence="9" type="ORF">SAMN05216334_12422</name>
</gene>
<proteinExistence type="inferred from homology"/>
<dbReference type="RefSeq" id="WP_103967209.1">
    <property type="nucleotide sequence ID" value="NZ_FNUX01000024.1"/>
</dbReference>
<evidence type="ECO:0000256" key="5">
    <source>
        <dbReference type="ARBA" id="ARBA00023635"/>
    </source>
</evidence>
<keyword evidence="6" id="KW-1133">Transmembrane helix</keyword>
<evidence type="ECO:0000259" key="8">
    <source>
        <dbReference type="Pfam" id="PF19044"/>
    </source>
</evidence>
<sequence length="844" mass="94183">MIESVVFFFSGSGMVMLFLLFLRMNVVGGKSKLAKHRAQVPGFVDLLIYASVVDDGVIVGKDGSLMAAWAYQGVDSNSSTEVERNQVSLQINHALSRMGSGWMIHIDAVRKPAPGYSNKDDSYFPDAVSAAIDEERREFFERVGTLYESSYVITATYLPPLLAQQKFVELMFDDEGVPVDSKTRTIALLNHFKRECANIESHLSSVFRMKRLQGKTITQEDHTSVNYDAFLRWIQFCISGLDHPVIFPKNPIYLDALLSGQEFWGGVVPKIGHHFIQVVSIEGFPLASSPGLINSLADLPCLYRWSTRFIFMDTHEAVGHLEKFSKKWKQKIRSFFDQVFNSHSSHVDQNAMNMVSDAQAAIAETNSGEVAQGYYTSVVVLMSENRGDLEASARQVAKAVNHMGFTARIETINTIDAYLGSLPGHGVENVRRPLLNTMNLADLMPSNTVWPGKNEAPCPMYPPMAAPLMHCITQGATPFRLNLHVRDLGHTFMFGPTGAGKSTHLALIAAQLRRYKGMSIYCFDKGMSMYPLTQAVGGKHFCVASEDDALAFCPLQFLETKGDRAWALEWISTIIELNNITIIPAQRNEISNAITSMHRSGAKTLSEFVVTIQDEAIRDVLAQYTIDGMMGHLLDADHDGLSLSSFTTFEIEELMNLGQKYALPTLLYLFRRIERDLHGQPAAIILDEAWLMLAHVAFREKIREWLKVMRKNNCLVLMATQSLSDAANSGILDVIVESTATKIFLPNVHARDQDTAALYRRMGLNSSQIEIIASAVSKRQYYYVSEEGRRLYDLALGKVALAFVGSSDKESIATIKQLIAKFGDSWVKEWLDIKGLKLNNEAMT</sequence>
<dbReference type="CDD" id="cd01127">
    <property type="entry name" value="TrwB_TraG_TraD_VirD4"/>
    <property type="match status" value="1"/>
</dbReference>
<keyword evidence="6" id="KW-0472">Membrane</keyword>
<keyword evidence="6" id="KW-0812">Transmembrane</keyword>
<dbReference type="OrthoDB" id="9816422at2"/>
<feature type="domain" description="CagE TrbE VirB component of type IV transporter system central" evidence="7">
    <location>
        <begin position="221"/>
        <end position="425"/>
    </location>
</feature>
<evidence type="ECO:0000256" key="4">
    <source>
        <dbReference type="ARBA" id="ARBA00023026"/>
    </source>
</evidence>
<evidence type="ECO:0000313" key="9">
    <source>
        <dbReference type="EMBL" id="SEG06957.1"/>
    </source>
</evidence>
<comment type="similarity">
    <text evidence="1">Belongs to the TrbE/VirB4 family.</text>
</comment>
<dbReference type="InterPro" id="IPR018145">
    <property type="entry name" value="CagE_TrbE_VirB_cntrl_dom"/>
</dbReference>
<keyword evidence="4" id="KW-0843">Virulence</keyword>
<dbReference type="NCBIfam" id="TIGR00929">
    <property type="entry name" value="VirB4_CagE"/>
    <property type="match status" value="1"/>
</dbReference>
<dbReference type="Gene3D" id="3.40.50.300">
    <property type="entry name" value="P-loop containing nucleotide triphosphate hydrolases"/>
    <property type="match status" value="1"/>
</dbReference>
<dbReference type="Proteomes" id="UP000236753">
    <property type="component" value="Unassembled WGS sequence"/>
</dbReference>
<dbReference type="SUPFAM" id="SSF52540">
    <property type="entry name" value="P-loop containing nucleoside triphosphate hydrolases"/>
    <property type="match status" value="1"/>
</dbReference>
<dbReference type="InterPro" id="IPR027417">
    <property type="entry name" value="P-loop_NTPase"/>
</dbReference>
<evidence type="ECO:0000256" key="1">
    <source>
        <dbReference type="ARBA" id="ARBA00006512"/>
    </source>
</evidence>
<evidence type="ECO:0000313" key="10">
    <source>
        <dbReference type="Proteomes" id="UP000236753"/>
    </source>
</evidence>
<dbReference type="GO" id="GO:0005524">
    <property type="term" value="F:ATP binding"/>
    <property type="evidence" value="ECO:0007669"/>
    <property type="project" value="UniProtKB-KW"/>
</dbReference>
<keyword evidence="3" id="KW-0067">ATP-binding</keyword>
<evidence type="ECO:0000259" key="7">
    <source>
        <dbReference type="Pfam" id="PF03135"/>
    </source>
</evidence>
<dbReference type="PANTHER" id="PTHR30121">
    <property type="entry name" value="UNCHARACTERIZED PROTEIN YJGR-RELATED"/>
    <property type="match status" value="1"/>
</dbReference>
<organism evidence="9 10">
    <name type="scientific">Nitrosomonas ureae</name>
    <dbReference type="NCBI Taxonomy" id="44577"/>
    <lineage>
        <taxon>Bacteria</taxon>
        <taxon>Pseudomonadati</taxon>
        <taxon>Pseudomonadota</taxon>
        <taxon>Betaproteobacteria</taxon>
        <taxon>Nitrosomonadales</taxon>
        <taxon>Nitrosomonadaceae</taxon>
        <taxon>Nitrosomonas</taxon>
    </lineage>
</organism>
<keyword evidence="2" id="KW-0547">Nucleotide-binding</keyword>
<evidence type="ECO:0000256" key="6">
    <source>
        <dbReference type="SAM" id="Phobius"/>
    </source>
</evidence>
<dbReference type="EMBL" id="FNUX01000024">
    <property type="protein sequence ID" value="SEG06957.1"/>
    <property type="molecule type" value="Genomic_DNA"/>
</dbReference>
<dbReference type="Pfam" id="PF03135">
    <property type="entry name" value="CagE_TrbE_VirB"/>
    <property type="match status" value="1"/>
</dbReference>